<dbReference type="AlphaFoldDB" id="A0AA88LKQ5"/>
<feature type="signal peptide" evidence="2">
    <location>
        <begin position="1"/>
        <end position="19"/>
    </location>
</feature>
<dbReference type="EMBL" id="JAVHJS010000025">
    <property type="protein sequence ID" value="KAK2816256.1"/>
    <property type="molecule type" value="Genomic_DNA"/>
</dbReference>
<reference evidence="3" key="1">
    <citation type="submission" date="2023-08" db="EMBL/GenBank/DDBJ databases">
        <title>Pelteobagrus vachellii genome.</title>
        <authorList>
            <person name="Liu H."/>
        </authorList>
    </citation>
    <scope>NUCLEOTIDE SEQUENCE</scope>
    <source>
        <strain evidence="3">PRFRI_2022a</strain>
        <tissue evidence="3">Muscle</tissue>
    </source>
</reference>
<keyword evidence="4" id="KW-1185">Reference proteome</keyword>
<feature type="compositionally biased region" description="Basic and acidic residues" evidence="1">
    <location>
        <begin position="200"/>
        <end position="211"/>
    </location>
</feature>
<comment type="caution">
    <text evidence="3">The sequence shown here is derived from an EMBL/GenBank/DDBJ whole genome shotgun (WGS) entry which is preliminary data.</text>
</comment>
<evidence type="ECO:0000313" key="4">
    <source>
        <dbReference type="Proteomes" id="UP001187315"/>
    </source>
</evidence>
<accession>A0AA88LKQ5</accession>
<feature type="region of interest" description="Disordered" evidence="1">
    <location>
        <begin position="197"/>
        <end position="230"/>
    </location>
</feature>
<protein>
    <submittedName>
        <fullName evidence="3">Uncharacterized protein</fullName>
    </submittedName>
</protein>
<evidence type="ECO:0000256" key="1">
    <source>
        <dbReference type="SAM" id="MobiDB-lite"/>
    </source>
</evidence>
<feature type="compositionally biased region" description="Basic and acidic residues" evidence="1">
    <location>
        <begin position="218"/>
        <end position="230"/>
    </location>
</feature>
<dbReference type="Proteomes" id="UP001187315">
    <property type="component" value="Unassembled WGS sequence"/>
</dbReference>
<evidence type="ECO:0000313" key="3">
    <source>
        <dbReference type="EMBL" id="KAK2816256.1"/>
    </source>
</evidence>
<evidence type="ECO:0000256" key="2">
    <source>
        <dbReference type="SAM" id="SignalP"/>
    </source>
</evidence>
<name>A0AA88LKQ5_TACVA</name>
<keyword evidence="2" id="KW-0732">Signal</keyword>
<organism evidence="3 4">
    <name type="scientific">Tachysurus vachellii</name>
    <name type="common">Darkbarbel catfish</name>
    <name type="synonym">Pelteobagrus vachellii</name>
    <dbReference type="NCBI Taxonomy" id="175792"/>
    <lineage>
        <taxon>Eukaryota</taxon>
        <taxon>Metazoa</taxon>
        <taxon>Chordata</taxon>
        <taxon>Craniata</taxon>
        <taxon>Vertebrata</taxon>
        <taxon>Euteleostomi</taxon>
        <taxon>Actinopterygii</taxon>
        <taxon>Neopterygii</taxon>
        <taxon>Teleostei</taxon>
        <taxon>Ostariophysi</taxon>
        <taxon>Siluriformes</taxon>
        <taxon>Bagridae</taxon>
        <taxon>Tachysurus</taxon>
    </lineage>
</organism>
<sequence length="230" mass="25834">MRTWTGFRMLVMMVGFWSSIDLSMKTMMERFWVGMEMDDVGIQYANSCRRILNGYGYEFDPYGDVKPCGTLDYNGDVGGQTLCGVLVWLQKRNDNGGTGDDRGGDKIQSEHCCRNLDGNSDGALQTGVGFEGGYENNDHQDYGDISFVLELSDPQNEVDHDGEDEDLNEKIFGDVCLCKESVCQNHDQWSFLDHPQNGCEHPDKSDDDGLQKPDGNNDDEHQDKKHGALH</sequence>
<feature type="chain" id="PRO_5041646885" evidence="2">
    <location>
        <begin position="20"/>
        <end position="230"/>
    </location>
</feature>
<proteinExistence type="predicted"/>
<gene>
    <name evidence="3" type="ORF">Q7C36_022527</name>
</gene>